<dbReference type="InterPro" id="IPR036890">
    <property type="entry name" value="HATPase_C_sf"/>
</dbReference>
<keyword evidence="7" id="KW-1133">Transmembrane helix</keyword>
<evidence type="ECO:0000256" key="7">
    <source>
        <dbReference type="SAM" id="Phobius"/>
    </source>
</evidence>
<organism evidence="9 10">
    <name type="scientific">Caldimonas brevitalea</name>
    <dbReference type="NCBI Taxonomy" id="413882"/>
    <lineage>
        <taxon>Bacteria</taxon>
        <taxon>Pseudomonadati</taxon>
        <taxon>Pseudomonadota</taxon>
        <taxon>Betaproteobacteria</taxon>
        <taxon>Burkholderiales</taxon>
        <taxon>Sphaerotilaceae</taxon>
        <taxon>Caldimonas</taxon>
    </lineage>
</organism>
<dbReference type="Gene3D" id="3.30.450.20">
    <property type="entry name" value="PAS domain"/>
    <property type="match status" value="1"/>
</dbReference>
<proteinExistence type="predicted"/>
<dbReference type="InterPro" id="IPR003661">
    <property type="entry name" value="HisK_dim/P_dom"/>
</dbReference>
<feature type="transmembrane region" description="Helical" evidence="7">
    <location>
        <begin position="323"/>
        <end position="342"/>
    </location>
</feature>
<dbReference type="InterPro" id="IPR036097">
    <property type="entry name" value="HisK_dim/P_sf"/>
</dbReference>
<dbReference type="Pfam" id="PF02518">
    <property type="entry name" value="HATPase_c"/>
    <property type="match status" value="1"/>
</dbReference>
<dbReference type="SUPFAM" id="SSF55874">
    <property type="entry name" value="ATPase domain of HSP90 chaperone/DNA topoisomerase II/histidine kinase"/>
    <property type="match status" value="1"/>
</dbReference>
<keyword evidence="5" id="KW-0808">Transferase</keyword>
<evidence type="ECO:0000256" key="3">
    <source>
        <dbReference type="ARBA" id="ARBA00012438"/>
    </source>
</evidence>
<dbReference type="SUPFAM" id="SSF47384">
    <property type="entry name" value="Homodimeric domain of signal transducing histidine kinase"/>
    <property type="match status" value="1"/>
</dbReference>
<comment type="subcellular location">
    <subcellularLocation>
        <location evidence="2">Cell inner membrane</location>
        <topology evidence="2">Multi-pass membrane protein</topology>
    </subcellularLocation>
</comment>
<dbReference type="PANTHER" id="PTHR42878">
    <property type="entry name" value="TWO-COMPONENT HISTIDINE KINASE"/>
    <property type="match status" value="1"/>
</dbReference>
<protein>
    <recommendedName>
        <fullName evidence="3">histidine kinase</fullName>
        <ecNumber evidence="3">2.7.13.3</ecNumber>
    </recommendedName>
</protein>
<dbReference type="InterPro" id="IPR005467">
    <property type="entry name" value="His_kinase_dom"/>
</dbReference>
<dbReference type="KEGG" id="pbh:AAW51_5507"/>
<evidence type="ECO:0000256" key="2">
    <source>
        <dbReference type="ARBA" id="ARBA00004429"/>
    </source>
</evidence>
<dbReference type="InterPro" id="IPR050351">
    <property type="entry name" value="BphY/WalK/GraS-like"/>
</dbReference>
<keyword evidence="6 9" id="KW-0418">Kinase</keyword>
<dbReference type="CDD" id="cd00082">
    <property type="entry name" value="HisKA"/>
    <property type="match status" value="1"/>
</dbReference>
<evidence type="ECO:0000256" key="5">
    <source>
        <dbReference type="ARBA" id="ARBA00022679"/>
    </source>
</evidence>
<comment type="catalytic activity">
    <reaction evidence="1">
        <text>ATP + protein L-histidine = ADP + protein N-phospho-L-histidine.</text>
        <dbReference type="EC" id="2.7.13.3"/>
    </reaction>
</comment>
<dbReference type="PANTHER" id="PTHR42878:SF15">
    <property type="entry name" value="BACTERIOPHYTOCHROME"/>
    <property type="match status" value="1"/>
</dbReference>
<dbReference type="STRING" id="413882.AAW51_5507"/>
<dbReference type="GO" id="GO:0030295">
    <property type="term" value="F:protein kinase activator activity"/>
    <property type="evidence" value="ECO:0007669"/>
    <property type="project" value="TreeGrafter"/>
</dbReference>
<evidence type="ECO:0000313" key="9">
    <source>
        <dbReference type="EMBL" id="AKJ32198.1"/>
    </source>
</evidence>
<evidence type="ECO:0000313" key="10">
    <source>
        <dbReference type="Proteomes" id="UP000035352"/>
    </source>
</evidence>
<feature type="transmembrane region" description="Helical" evidence="7">
    <location>
        <begin position="38"/>
        <end position="58"/>
    </location>
</feature>
<evidence type="ECO:0000256" key="6">
    <source>
        <dbReference type="ARBA" id="ARBA00022777"/>
    </source>
</evidence>
<dbReference type="Gene3D" id="1.10.287.130">
    <property type="match status" value="1"/>
</dbReference>
<evidence type="ECO:0000256" key="4">
    <source>
        <dbReference type="ARBA" id="ARBA00022553"/>
    </source>
</evidence>
<dbReference type="PROSITE" id="PS50109">
    <property type="entry name" value="HIS_KIN"/>
    <property type="match status" value="1"/>
</dbReference>
<dbReference type="OrthoDB" id="9814866at2"/>
<dbReference type="GO" id="GO:0005886">
    <property type="term" value="C:plasma membrane"/>
    <property type="evidence" value="ECO:0007669"/>
    <property type="project" value="UniProtKB-SubCell"/>
</dbReference>
<name>A0A0G3BVZ2_9BURK</name>
<dbReference type="InterPro" id="IPR003594">
    <property type="entry name" value="HATPase_dom"/>
</dbReference>
<dbReference type="SMART" id="SM00387">
    <property type="entry name" value="HATPase_c"/>
    <property type="match status" value="1"/>
</dbReference>
<dbReference type="Gene3D" id="3.30.565.10">
    <property type="entry name" value="Histidine kinase-like ATPase, C-terminal domain"/>
    <property type="match status" value="1"/>
</dbReference>
<feature type="domain" description="Histidine kinase" evidence="8">
    <location>
        <begin position="426"/>
        <end position="642"/>
    </location>
</feature>
<dbReference type="PATRIC" id="fig|413882.6.peg.5757"/>
<dbReference type="InterPro" id="IPR004358">
    <property type="entry name" value="Sig_transdc_His_kin-like_C"/>
</dbReference>
<accession>A0A0G3BVZ2</accession>
<dbReference type="Pfam" id="PF00512">
    <property type="entry name" value="HisKA"/>
    <property type="match status" value="1"/>
</dbReference>
<dbReference type="GO" id="GO:0000156">
    <property type="term" value="F:phosphorelay response regulator activity"/>
    <property type="evidence" value="ECO:0007669"/>
    <property type="project" value="TreeGrafter"/>
</dbReference>
<dbReference type="SMART" id="SM00388">
    <property type="entry name" value="HisKA"/>
    <property type="match status" value="1"/>
</dbReference>
<evidence type="ECO:0000259" key="8">
    <source>
        <dbReference type="PROSITE" id="PS50109"/>
    </source>
</evidence>
<dbReference type="EMBL" id="CP011371">
    <property type="protein sequence ID" value="AKJ32198.1"/>
    <property type="molecule type" value="Genomic_DNA"/>
</dbReference>
<keyword evidence="4" id="KW-0597">Phosphoprotein</keyword>
<dbReference type="EC" id="2.7.13.3" evidence="3"/>
<dbReference type="Proteomes" id="UP000035352">
    <property type="component" value="Chromosome"/>
</dbReference>
<keyword evidence="7" id="KW-0472">Membrane</keyword>
<keyword evidence="7" id="KW-0812">Transmembrane</keyword>
<dbReference type="CDD" id="cd12914">
    <property type="entry name" value="PDC1_DGC_like"/>
    <property type="match status" value="1"/>
</dbReference>
<reference evidence="9 10" key="1">
    <citation type="submission" date="2015-05" db="EMBL/GenBank/DDBJ databases">
        <authorList>
            <person name="Tang B."/>
            <person name="Yu Y."/>
        </authorList>
    </citation>
    <scope>NUCLEOTIDE SEQUENCE [LARGE SCALE GENOMIC DNA]</scope>
    <source>
        <strain evidence="9 10">DSM 7029</strain>
    </source>
</reference>
<dbReference type="PRINTS" id="PR00344">
    <property type="entry name" value="BCTRLSENSOR"/>
</dbReference>
<dbReference type="FunFam" id="3.30.565.10:FF:000006">
    <property type="entry name" value="Sensor histidine kinase WalK"/>
    <property type="match status" value="1"/>
</dbReference>
<dbReference type="GO" id="GO:0000155">
    <property type="term" value="F:phosphorelay sensor kinase activity"/>
    <property type="evidence" value="ECO:0007669"/>
    <property type="project" value="InterPro"/>
</dbReference>
<sequence length="642" mass="70443">MRHALRMRVQSGAIHGWNMRSSTLALPSRRRSGVSTRVKIGLGFGSLALAVFLFVGWASARSARLQVTADAGLSLAEVARHLSSSLDAGMGERYREIQNIAGLEHLHRRELDPAAWRVVLEQLQQSFRHYAWIGVTDPQGVVVAATGGVLEKRDVAQRPWFVEARTRPFVGDVHDAVLLARLLPQVDNEPLRLVDVAAPIREGERMVGVLGAHLSWKWAQELREQALAPVEAARHIEVIVVNRAGEQLLGPKGGPRVPLAPATVERLTQQRHGIEPWQDGRRYLSAAHRAGPRAGYPGLGWTVLVRQPVSIATAPARHLQWRIWGYGLFGVLGFGLAGWWLAGRLAAPLRRVAREAQLQAPQHDAVGGSPQDEVTQLAYALGALVTQLRDRERELVSLNETLEHRVAERTRALEQANADLQSFTRTVSHDLKGPIGSVGSATRMALELSGPQLDTRARDLLSLSAAECDRLGVLVDELLALARVDQQALRREPLDMKALAQAAAADVLRSAAPAAVPLDLRIDDLPPIDGDPVLLRQVWHNLLSNAVKFSRRAAQPRVEVGVSSDERRHVFHVRDNGAGFDRQLADRLFDVFQRLHSQDEFPGTGVGLSIVKRIVNRHGGEVWAEGAPGQGACFYFALPRSA</sequence>
<dbReference type="GO" id="GO:0007234">
    <property type="term" value="P:osmosensory signaling via phosphorelay pathway"/>
    <property type="evidence" value="ECO:0007669"/>
    <property type="project" value="TreeGrafter"/>
</dbReference>
<dbReference type="AlphaFoldDB" id="A0A0G3BVZ2"/>
<keyword evidence="10" id="KW-1185">Reference proteome</keyword>
<gene>
    <name evidence="9" type="ORF">AAW51_5507</name>
</gene>
<evidence type="ECO:0000256" key="1">
    <source>
        <dbReference type="ARBA" id="ARBA00000085"/>
    </source>
</evidence>